<dbReference type="SUPFAM" id="SSF54909">
    <property type="entry name" value="Dimeric alpha+beta barrel"/>
    <property type="match status" value="1"/>
</dbReference>
<dbReference type="PANTHER" id="PTHR34389:SF2">
    <property type="entry name" value="L-RHAMNOSE MUTAROTASE"/>
    <property type="match status" value="1"/>
</dbReference>
<dbReference type="RefSeq" id="WP_235613880.1">
    <property type="nucleotide sequence ID" value="NZ_BDQI01000030.1"/>
</dbReference>
<accession>A0A250VRU8</accession>
<dbReference type="STRING" id="1963.AQJ27_40490"/>
<dbReference type="GO" id="GO:0016857">
    <property type="term" value="F:racemase and epimerase activity, acting on carbohydrates and derivatives"/>
    <property type="evidence" value="ECO:0007669"/>
    <property type="project" value="InterPro"/>
</dbReference>
<dbReference type="InterPro" id="IPR008000">
    <property type="entry name" value="Rham/fucose_mutarotase"/>
</dbReference>
<evidence type="ECO:0000313" key="1">
    <source>
        <dbReference type="EMBL" id="GAX56933.1"/>
    </source>
</evidence>
<protein>
    <recommendedName>
        <fullName evidence="3">L-rhamnose mutarotase</fullName>
    </recommendedName>
</protein>
<dbReference type="AlphaFoldDB" id="A0A250VRU8"/>
<dbReference type="Gene3D" id="3.30.70.100">
    <property type="match status" value="1"/>
</dbReference>
<keyword evidence="2" id="KW-1185">Reference proteome</keyword>
<evidence type="ECO:0008006" key="3">
    <source>
        <dbReference type="Google" id="ProtNLM"/>
    </source>
</evidence>
<organism evidence="1 2">
    <name type="scientific">Streptomyces olivochromogenes</name>
    <dbReference type="NCBI Taxonomy" id="1963"/>
    <lineage>
        <taxon>Bacteria</taxon>
        <taxon>Bacillati</taxon>
        <taxon>Actinomycetota</taxon>
        <taxon>Actinomycetes</taxon>
        <taxon>Kitasatosporales</taxon>
        <taxon>Streptomycetaceae</taxon>
        <taxon>Streptomyces</taxon>
    </lineage>
</organism>
<reference evidence="2" key="1">
    <citation type="submission" date="2017-05" db="EMBL/GenBank/DDBJ databases">
        <title>Streptomyces olivochromogenes NBRC 3561 whole genome shotgun sequence.</title>
        <authorList>
            <person name="Dohra H."/>
            <person name="Kodani S."/>
        </authorList>
    </citation>
    <scope>NUCLEOTIDE SEQUENCE [LARGE SCALE GENOMIC DNA]</scope>
    <source>
        <strain evidence="2">NBRC 3561</strain>
    </source>
</reference>
<dbReference type="PANTHER" id="PTHR34389">
    <property type="entry name" value="L-RHAMNOSE MUTAROTASE"/>
    <property type="match status" value="1"/>
</dbReference>
<evidence type="ECO:0000313" key="2">
    <source>
        <dbReference type="Proteomes" id="UP000217446"/>
    </source>
</evidence>
<dbReference type="Pfam" id="PF05336">
    <property type="entry name" value="rhaM"/>
    <property type="match status" value="1"/>
</dbReference>
<proteinExistence type="predicted"/>
<sequence>MKAPMKAPMKVQRFATVIRLRPEKEAEYRALHSAVWPDVLAALKRANIGNYSIFLRDGLLFSYLEYTGTDYAADTAAIAADAVSREWWALTDPCQRPLDTAAEGQRWAPAEEIFHLD</sequence>
<comment type="caution">
    <text evidence="1">The sequence shown here is derived from an EMBL/GenBank/DDBJ whole genome shotgun (WGS) entry which is preliminary data.</text>
</comment>
<gene>
    <name evidence="1" type="ORF">SO3561_08501</name>
</gene>
<name>A0A250VRU8_STROL</name>
<dbReference type="InterPro" id="IPR011008">
    <property type="entry name" value="Dimeric_a/b-barrel"/>
</dbReference>
<dbReference type="Proteomes" id="UP000217446">
    <property type="component" value="Unassembled WGS sequence"/>
</dbReference>
<dbReference type="EMBL" id="BDQI01000030">
    <property type="protein sequence ID" value="GAX56933.1"/>
    <property type="molecule type" value="Genomic_DNA"/>
</dbReference>